<dbReference type="PANTHER" id="PTHR39156">
    <property type="entry name" value="RIBONUCLEASE M5"/>
    <property type="match status" value="1"/>
</dbReference>
<reference evidence="2" key="1">
    <citation type="submission" date="2020-10" db="EMBL/GenBank/DDBJ databases">
        <authorList>
            <person name="Gilroy R."/>
        </authorList>
    </citation>
    <scope>NUCLEOTIDE SEQUENCE</scope>
    <source>
        <strain evidence="2">1370</strain>
    </source>
</reference>
<dbReference type="EMBL" id="DVOL01000062">
    <property type="protein sequence ID" value="HIV10942.1"/>
    <property type="molecule type" value="Genomic_DNA"/>
</dbReference>
<dbReference type="InterPro" id="IPR006171">
    <property type="entry name" value="TOPRIM_dom"/>
</dbReference>
<dbReference type="Pfam" id="PF01751">
    <property type="entry name" value="Toprim"/>
    <property type="match status" value="1"/>
</dbReference>
<gene>
    <name evidence="2" type="ORF">IAD28_04550</name>
</gene>
<reference evidence="2" key="2">
    <citation type="journal article" date="2021" name="PeerJ">
        <title>Extensive microbial diversity within the chicken gut microbiome revealed by metagenomics and culture.</title>
        <authorList>
            <person name="Gilroy R."/>
            <person name="Ravi A."/>
            <person name="Getino M."/>
            <person name="Pursley I."/>
            <person name="Horton D.L."/>
            <person name="Alikhan N.F."/>
            <person name="Baker D."/>
            <person name="Gharbi K."/>
            <person name="Hall N."/>
            <person name="Watson M."/>
            <person name="Adriaenssens E.M."/>
            <person name="Foster-Nyarko E."/>
            <person name="Jarju S."/>
            <person name="Secka A."/>
            <person name="Antonio M."/>
            <person name="Oren A."/>
            <person name="Chaudhuri R.R."/>
            <person name="La Ragione R."/>
            <person name="Hildebrand F."/>
            <person name="Pallen M.J."/>
        </authorList>
    </citation>
    <scope>NUCLEOTIDE SEQUENCE</scope>
    <source>
        <strain evidence="2">1370</strain>
    </source>
</reference>
<evidence type="ECO:0000313" key="2">
    <source>
        <dbReference type="EMBL" id="HIV10942.1"/>
    </source>
</evidence>
<sequence length="196" mass="21565">MLHIEGAVVVEGRYDKARVARLVDCPVIVTNGFGIFNDKKLADIIRYYARNGKIIILTDSDSAGFRIRAKIKGLVSDGKVENAYIPDIFGKESRKKSFSAEGKLGVEGVKDEYILKALAPFASGKDSEDSKKITLCDLYNDGLTGYPGANGRRAYILKRLGLPERLPAKSLLQALNASVDYNEYKSLIKETDDKGL</sequence>
<feature type="domain" description="Toprim" evidence="1">
    <location>
        <begin position="5"/>
        <end position="86"/>
    </location>
</feature>
<dbReference type="Pfam" id="PF13331">
    <property type="entry name" value="DUF4093"/>
    <property type="match status" value="1"/>
</dbReference>
<dbReference type="Gene3D" id="3.40.1360.10">
    <property type="match status" value="1"/>
</dbReference>
<dbReference type="GO" id="GO:0043822">
    <property type="term" value="F:ribonuclease M5 activity"/>
    <property type="evidence" value="ECO:0007669"/>
    <property type="project" value="TreeGrafter"/>
</dbReference>
<dbReference type="PANTHER" id="PTHR39156:SF2">
    <property type="entry name" value="DNA PRIMASE (BACTERIAL TYPE) AND SMALL PRIMASE-LIKE PROTEINS"/>
    <property type="match status" value="1"/>
</dbReference>
<dbReference type="AlphaFoldDB" id="A0A9D1NR35"/>
<proteinExistence type="predicted"/>
<evidence type="ECO:0000259" key="1">
    <source>
        <dbReference type="PROSITE" id="PS50880"/>
    </source>
</evidence>
<comment type="caution">
    <text evidence="2">The sequence shown here is derived from an EMBL/GenBank/DDBJ whole genome shotgun (WGS) entry which is preliminary data.</text>
</comment>
<dbReference type="SMART" id="SM00493">
    <property type="entry name" value="TOPRIM"/>
    <property type="match status" value="1"/>
</dbReference>
<name>A0A9D1NR35_9FIRM</name>
<accession>A0A9D1NR35</accession>
<dbReference type="GO" id="GO:0006364">
    <property type="term" value="P:rRNA processing"/>
    <property type="evidence" value="ECO:0007669"/>
    <property type="project" value="TreeGrafter"/>
</dbReference>
<dbReference type="InterPro" id="IPR025156">
    <property type="entry name" value="RNase_M5_C"/>
</dbReference>
<organism evidence="2 3">
    <name type="scientific">Candidatus Faeciplasma avium</name>
    <dbReference type="NCBI Taxonomy" id="2840798"/>
    <lineage>
        <taxon>Bacteria</taxon>
        <taxon>Bacillati</taxon>
        <taxon>Bacillota</taxon>
        <taxon>Clostridia</taxon>
        <taxon>Eubacteriales</taxon>
        <taxon>Oscillospiraceae</taxon>
        <taxon>Oscillospiraceae incertae sedis</taxon>
        <taxon>Candidatus Faeciplasma</taxon>
    </lineage>
</organism>
<dbReference type="SUPFAM" id="SSF110455">
    <property type="entry name" value="Toprim domain"/>
    <property type="match status" value="1"/>
</dbReference>
<protein>
    <submittedName>
        <fullName evidence="2">DUF4093 domain-containing protein</fullName>
    </submittedName>
</protein>
<dbReference type="PROSITE" id="PS50880">
    <property type="entry name" value="TOPRIM"/>
    <property type="match status" value="1"/>
</dbReference>
<dbReference type="Proteomes" id="UP000823960">
    <property type="component" value="Unassembled WGS sequence"/>
</dbReference>
<evidence type="ECO:0000313" key="3">
    <source>
        <dbReference type="Proteomes" id="UP000823960"/>
    </source>
</evidence>